<dbReference type="EMBL" id="JAADYS010002339">
    <property type="protein sequence ID" value="KAF4458828.1"/>
    <property type="molecule type" value="Genomic_DNA"/>
</dbReference>
<feature type="compositionally biased region" description="Acidic residues" evidence="1">
    <location>
        <begin position="367"/>
        <end position="387"/>
    </location>
</feature>
<organism evidence="2 3">
    <name type="scientific">Fusarium albosuccineum</name>
    <dbReference type="NCBI Taxonomy" id="1237068"/>
    <lineage>
        <taxon>Eukaryota</taxon>
        <taxon>Fungi</taxon>
        <taxon>Dikarya</taxon>
        <taxon>Ascomycota</taxon>
        <taxon>Pezizomycotina</taxon>
        <taxon>Sordariomycetes</taxon>
        <taxon>Hypocreomycetidae</taxon>
        <taxon>Hypocreales</taxon>
        <taxon>Nectriaceae</taxon>
        <taxon>Fusarium</taxon>
        <taxon>Fusarium decemcellulare species complex</taxon>
    </lineage>
</organism>
<feature type="compositionally biased region" description="Basic and acidic residues" evidence="1">
    <location>
        <begin position="402"/>
        <end position="416"/>
    </location>
</feature>
<dbReference type="AlphaFoldDB" id="A0A8H4KZR6"/>
<protein>
    <submittedName>
        <fullName evidence="2">Uncharacterized protein</fullName>
    </submittedName>
</protein>
<accession>A0A8H4KZR6</accession>
<dbReference type="Pfam" id="PF12013">
    <property type="entry name" value="OrsD"/>
    <property type="match status" value="1"/>
</dbReference>
<feature type="region of interest" description="Disordered" evidence="1">
    <location>
        <begin position="358"/>
        <end position="416"/>
    </location>
</feature>
<evidence type="ECO:0000313" key="2">
    <source>
        <dbReference type="EMBL" id="KAF4458828.1"/>
    </source>
</evidence>
<dbReference type="InterPro" id="IPR022698">
    <property type="entry name" value="OrsD"/>
</dbReference>
<gene>
    <name evidence="2" type="ORF">FALBO_14430</name>
</gene>
<sequence>MELRPFIYLKTYRVLVCLDCRFGCVSDEVPTHLRTKHKNLAPATRRQVAETVNEIPEIIRNQIQLATEFRFPPPTTNPIPELASPQPDGRACRKCYFVIRQDQKIQEHCGTCQNWTNPQGRGRPKPEDTRLQLQKPWREGVLCQRFFLSRAASGWFEVGRKLGHRSARQLAGSTVSNVSLHNTKIPPETRTHIDQVLEREERYLDDEKQPRVYSKALDDDSFATTSLWLERTRWPITYRNVRRDVLLAMTRLPVHTIGHSLGADYFLGQGPCPGDPDIVSPGEEEQKILCILGAVDAMLDRCQLTAQNTNREHEAWQFIDRTGQKWPRSYTGNINKSKLHQSSCENAKLDLFLQHRAPQHDDAGSPSDDEFDGDYESSEDEYEEFEGSEGKGNLDDWASDPTRQEDFNDSQLHDDDAHEMKNGTAATSIDEFLELVFQLSFELSTEPFQNGHPDSTLLIYFSGILGFSSNCQRFQLAREYCPYLSGLIWIQRLIFLKYALPLYSYPTIRIQQRPYMPIQRLNDVRQKYMVSGSLSPLAELHSLRNFGQKIAKTEPPPFLLR</sequence>
<name>A0A8H4KZR6_9HYPO</name>
<proteinExistence type="predicted"/>
<evidence type="ECO:0000256" key="1">
    <source>
        <dbReference type="SAM" id="MobiDB-lite"/>
    </source>
</evidence>
<evidence type="ECO:0000313" key="3">
    <source>
        <dbReference type="Proteomes" id="UP000554235"/>
    </source>
</evidence>
<keyword evidence="3" id="KW-1185">Reference proteome</keyword>
<reference evidence="2 3" key="1">
    <citation type="submission" date="2020-01" db="EMBL/GenBank/DDBJ databases">
        <title>Identification and distribution of gene clusters putatively required for synthesis of sphingolipid metabolism inhibitors in phylogenetically diverse species of the filamentous fungus Fusarium.</title>
        <authorList>
            <person name="Kim H.-S."/>
            <person name="Busman M."/>
            <person name="Brown D.W."/>
            <person name="Divon H."/>
            <person name="Uhlig S."/>
            <person name="Proctor R.H."/>
        </authorList>
    </citation>
    <scope>NUCLEOTIDE SEQUENCE [LARGE SCALE GENOMIC DNA]</scope>
    <source>
        <strain evidence="2 3">NRRL 20459</strain>
    </source>
</reference>
<dbReference type="Proteomes" id="UP000554235">
    <property type="component" value="Unassembled WGS sequence"/>
</dbReference>
<comment type="caution">
    <text evidence="2">The sequence shown here is derived from an EMBL/GenBank/DDBJ whole genome shotgun (WGS) entry which is preliminary data.</text>
</comment>
<dbReference type="OrthoDB" id="5153449at2759"/>